<dbReference type="GO" id="GO:0020037">
    <property type="term" value="F:heme binding"/>
    <property type="evidence" value="ECO:0007669"/>
    <property type="project" value="InterPro"/>
</dbReference>
<dbReference type="KEGG" id="scac:106087116"/>
<dbReference type="InterPro" id="IPR002401">
    <property type="entry name" value="Cyt_P450_E_grp-I"/>
</dbReference>
<evidence type="ECO:0000256" key="2">
    <source>
        <dbReference type="ARBA" id="ARBA00010617"/>
    </source>
</evidence>
<dbReference type="InterPro" id="IPR001128">
    <property type="entry name" value="Cyt_P450"/>
</dbReference>
<keyword evidence="6 8" id="KW-0408">Iron</keyword>
<keyword evidence="5 9" id="KW-0560">Oxidoreductase</keyword>
<keyword evidence="3 8" id="KW-0349">Heme</keyword>
<evidence type="ECO:0000256" key="9">
    <source>
        <dbReference type="RuleBase" id="RU000461"/>
    </source>
</evidence>
<evidence type="ECO:0000256" key="1">
    <source>
        <dbReference type="ARBA" id="ARBA00001971"/>
    </source>
</evidence>
<evidence type="ECO:0000256" key="6">
    <source>
        <dbReference type="ARBA" id="ARBA00023004"/>
    </source>
</evidence>
<dbReference type="PRINTS" id="PR00385">
    <property type="entry name" value="P450"/>
</dbReference>
<dbReference type="InterPro" id="IPR036396">
    <property type="entry name" value="Cyt_P450_sf"/>
</dbReference>
<accession>A0A1I8NPD4</accession>
<dbReference type="OrthoDB" id="3945418at2759"/>
<evidence type="ECO:0008006" key="12">
    <source>
        <dbReference type="Google" id="ProtNLM"/>
    </source>
</evidence>
<evidence type="ECO:0000256" key="4">
    <source>
        <dbReference type="ARBA" id="ARBA00022723"/>
    </source>
</evidence>
<dbReference type="Pfam" id="PF00067">
    <property type="entry name" value="p450"/>
    <property type="match status" value="1"/>
</dbReference>
<dbReference type="PANTHER" id="PTHR24279:SF120">
    <property type="entry name" value="CYTOCHROME P450"/>
    <property type="match status" value="1"/>
</dbReference>
<dbReference type="PRINTS" id="PR00463">
    <property type="entry name" value="EP450I"/>
</dbReference>
<feature type="binding site" description="axial binding residue" evidence="8">
    <location>
        <position position="497"/>
    </location>
    <ligand>
        <name>heme</name>
        <dbReference type="ChEBI" id="CHEBI:30413"/>
    </ligand>
    <ligandPart>
        <name>Fe</name>
        <dbReference type="ChEBI" id="CHEBI:18248"/>
    </ligandPart>
</feature>
<keyword evidence="4 8" id="KW-0479">Metal-binding</keyword>
<dbReference type="AlphaFoldDB" id="A0A1I8NPD4"/>
<dbReference type="STRING" id="35570.A0A1I8NPD4"/>
<dbReference type="GO" id="GO:0005506">
    <property type="term" value="F:iron ion binding"/>
    <property type="evidence" value="ECO:0007669"/>
    <property type="project" value="InterPro"/>
</dbReference>
<evidence type="ECO:0000256" key="5">
    <source>
        <dbReference type="ARBA" id="ARBA00023002"/>
    </source>
</evidence>
<evidence type="ECO:0000256" key="3">
    <source>
        <dbReference type="ARBA" id="ARBA00022617"/>
    </source>
</evidence>
<dbReference type="GO" id="GO:0016705">
    <property type="term" value="F:oxidoreductase activity, acting on paired donors, with incorporation or reduction of molecular oxygen"/>
    <property type="evidence" value="ECO:0007669"/>
    <property type="project" value="InterPro"/>
</dbReference>
<evidence type="ECO:0000256" key="7">
    <source>
        <dbReference type="ARBA" id="ARBA00023033"/>
    </source>
</evidence>
<dbReference type="CDD" id="cd11054">
    <property type="entry name" value="CYP24A1-like"/>
    <property type="match status" value="1"/>
</dbReference>
<name>A0A1I8NPD4_STOCA</name>
<dbReference type="PANTHER" id="PTHR24279">
    <property type="entry name" value="CYTOCHROME P450"/>
    <property type="match status" value="1"/>
</dbReference>
<proteinExistence type="inferred from homology"/>
<dbReference type="VEuPathDB" id="VectorBase:SCAU000862"/>
<evidence type="ECO:0000313" key="11">
    <source>
        <dbReference type="Proteomes" id="UP000095300"/>
    </source>
</evidence>
<dbReference type="PROSITE" id="PS00086">
    <property type="entry name" value="CYTOCHROME_P450"/>
    <property type="match status" value="1"/>
</dbReference>
<evidence type="ECO:0000313" key="10">
    <source>
        <dbReference type="EnsemblMetazoa" id="SCAU000862-PA"/>
    </source>
</evidence>
<comment type="cofactor">
    <cofactor evidence="1 8">
        <name>heme</name>
        <dbReference type="ChEBI" id="CHEBI:30413"/>
    </cofactor>
</comment>
<dbReference type="InterPro" id="IPR050479">
    <property type="entry name" value="CYP11_CYP27_families"/>
</dbReference>
<dbReference type="Gene3D" id="1.10.630.10">
    <property type="entry name" value="Cytochrome P450"/>
    <property type="match status" value="1"/>
</dbReference>
<dbReference type="InterPro" id="IPR017972">
    <property type="entry name" value="Cyt_P450_CS"/>
</dbReference>
<dbReference type="SUPFAM" id="SSF48264">
    <property type="entry name" value="Cytochrome P450"/>
    <property type="match status" value="1"/>
</dbReference>
<keyword evidence="11" id="KW-1185">Reference proteome</keyword>
<dbReference type="Proteomes" id="UP000095300">
    <property type="component" value="Unassembled WGS sequence"/>
</dbReference>
<protein>
    <recommendedName>
        <fullName evidence="12">Cytochrome P450</fullName>
    </recommendedName>
</protein>
<dbReference type="EnsemblMetazoa" id="SCAU000862-RA">
    <property type="protein sequence ID" value="SCAU000862-PA"/>
    <property type="gene ID" value="SCAU000862"/>
</dbReference>
<reference evidence="10" key="1">
    <citation type="submission" date="2020-05" db="UniProtKB">
        <authorList>
            <consortium name="EnsemblMetazoa"/>
        </authorList>
    </citation>
    <scope>IDENTIFICATION</scope>
    <source>
        <strain evidence="10">USDA</strain>
    </source>
</reference>
<keyword evidence="7 9" id="KW-0503">Monooxygenase</keyword>
<comment type="similarity">
    <text evidence="2 9">Belongs to the cytochrome P450 family.</text>
</comment>
<organism evidence="10 11">
    <name type="scientific">Stomoxys calcitrans</name>
    <name type="common">Stable fly</name>
    <name type="synonym">Conops calcitrans</name>
    <dbReference type="NCBI Taxonomy" id="35570"/>
    <lineage>
        <taxon>Eukaryota</taxon>
        <taxon>Metazoa</taxon>
        <taxon>Ecdysozoa</taxon>
        <taxon>Arthropoda</taxon>
        <taxon>Hexapoda</taxon>
        <taxon>Insecta</taxon>
        <taxon>Pterygota</taxon>
        <taxon>Neoptera</taxon>
        <taxon>Endopterygota</taxon>
        <taxon>Diptera</taxon>
        <taxon>Brachycera</taxon>
        <taxon>Muscomorpha</taxon>
        <taxon>Muscoidea</taxon>
        <taxon>Muscidae</taxon>
        <taxon>Stomoxys</taxon>
    </lineage>
</organism>
<gene>
    <name evidence="10" type="primary">106087116</name>
</gene>
<dbReference type="FunFam" id="1.10.630.10:FF:000006">
    <property type="entry name" value="Cytochrome P450 302a1, mitochondrial"/>
    <property type="match status" value="1"/>
</dbReference>
<evidence type="ECO:0000256" key="8">
    <source>
        <dbReference type="PIRSR" id="PIRSR602401-1"/>
    </source>
</evidence>
<sequence length="551" mass="63494">MFKKLAFVIKPNKCYICDNTLLSYSQTHNTRLATKVFNEDSAAVAAMTLQEWQHAKPFNEMPTMSPWRMVCNLLPGGKYSKLDSSQLMLSFKDDMGHIIRFKGLFGGPDIVITHNPQDFRKALSNSGNWPARPGMEFLLYHRNKLRADFFQGVEGLIPTQGEKWGNFRTIVNPVLMQPRNVRWYFRKMSAVNKELVARIRDIRDPNSLEVPHNFEDYINRFTLESVSVVALDKQLGLLRKHSDNESAKELLTSLTILFTYAMVYEFGPSTWKYYQTATFKKLMSALDSITDITTAFIDEAIARIEEDRRNGIKDRTENEKSVIEKLIKIDRRVAVVMAIDMLMAGVDTAASALAGILLCLAKNPEKQAKLREEVMTILPYKNSDFTESNIKNMPYVRACIREAMRMYPLLVGNARGQFEDIVLSGYRVPKGTLVYTIYTSLLRDDKYFLRANEYLPERWLRPTKDMERNDGTMESPHALRVSDPFVFLPFGYGSRSCIGRRVLEMELHLAIARLIRNFNVEFNYSTEKAFKSYLINVPNIPLKFKFTDVEI</sequence>
<dbReference type="GO" id="GO:0004497">
    <property type="term" value="F:monooxygenase activity"/>
    <property type="evidence" value="ECO:0007669"/>
    <property type="project" value="UniProtKB-KW"/>
</dbReference>